<name>A0A1G7TYB9_9BACT</name>
<dbReference type="PROSITE" id="PS51257">
    <property type="entry name" value="PROKAR_LIPOPROTEIN"/>
    <property type="match status" value="1"/>
</dbReference>
<keyword evidence="2" id="KW-1185">Reference proteome</keyword>
<protein>
    <recommendedName>
        <fullName evidence="3">Lipoprotein</fullName>
    </recommendedName>
</protein>
<dbReference type="EMBL" id="FNAN01000018">
    <property type="protein sequence ID" value="SDG40273.1"/>
    <property type="molecule type" value="Genomic_DNA"/>
</dbReference>
<reference evidence="2" key="1">
    <citation type="submission" date="2016-10" db="EMBL/GenBank/DDBJ databases">
        <authorList>
            <person name="Varghese N."/>
            <person name="Submissions S."/>
        </authorList>
    </citation>
    <scope>NUCLEOTIDE SEQUENCE [LARGE SCALE GENOMIC DNA]</scope>
    <source>
        <strain evidence="2">DSM 25329</strain>
    </source>
</reference>
<evidence type="ECO:0000313" key="1">
    <source>
        <dbReference type="EMBL" id="SDG40273.1"/>
    </source>
</evidence>
<dbReference type="AlphaFoldDB" id="A0A1G7TYB9"/>
<organism evidence="1 2">
    <name type="scientific">Dyadobacter soli</name>
    <dbReference type="NCBI Taxonomy" id="659014"/>
    <lineage>
        <taxon>Bacteria</taxon>
        <taxon>Pseudomonadati</taxon>
        <taxon>Bacteroidota</taxon>
        <taxon>Cytophagia</taxon>
        <taxon>Cytophagales</taxon>
        <taxon>Spirosomataceae</taxon>
        <taxon>Dyadobacter</taxon>
    </lineage>
</organism>
<dbReference type="Proteomes" id="UP000198748">
    <property type="component" value="Unassembled WGS sequence"/>
</dbReference>
<dbReference type="STRING" id="659014.SAMN04487996_11896"/>
<proteinExistence type="predicted"/>
<dbReference type="OrthoDB" id="982178at2"/>
<dbReference type="RefSeq" id="WP_090156094.1">
    <property type="nucleotide sequence ID" value="NZ_FNAN01000018.1"/>
</dbReference>
<sequence>MKKIIGIAILAGILVGCDFKSGRLENTKELSREIKASQIKRVTNVQLISSADEWGKKIAQIAEKALKGELEKNPDAGLPHCRDLSGIPVIAALEKEYGVKVELFGTNDVKRPDLHAKEREILDAYAYSAKSNTQAGDNLQLLNDTLLVYNAPVSAESVICKKCMAGQDTTFAVWRLLFNKKEIIRKLDAKQLKD</sequence>
<evidence type="ECO:0000313" key="2">
    <source>
        <dbReference type="Proteomes" id="UP000198748"/>
    </source>
</evidence>
<gene>
    <name evidence="1" type="ORF">SAMN04487996_11896</name>
</gene>
<evidence type="ECO:0008006" key="3">
    <source>
        <dbReference type="Google" id="ProtNLM"/>
    </source>
</evidence>
<accession>A0A1G7TYB9</accession>